<name>Q02661_PODAN</name>
<protein>
    <submittedName>
        <fullName evidence="2">Complete mitochondrial genome</fullName>
    </submittedName>
</protein>
<dbReference type="AlphaFoldDB" id="Q02661"/>
<accession>Q02661</accession>
<dbReference type="Proteomes" id="UP000001197">
    <property type="component" value="Mitochondrion"/>
</dbReference>
<geneLocation type="mitochondrion" evidence="2"/>
<feature type="non-terminal residue" evidence="2">
    <location>
        <position position="1"/>
    </location>
</feature>
<dbReference type="EMBL" id="X55026">
    <property type="protein sequence ID" value="CAA38830.1"/>
    <property type="molecule type" value="Genomic_DNA"/>
</dbReference>
<keyword evidence="3" id="KW-1185">Reference proteome</keyword>
<sequence>RPLWIFTWHPLHTGICFLFSIDINAVKPVDFTPPFLRCFTWCISISSGLPHTQQGSKRLICVLRLQLVIVKGSTGLVTYDFNRLVVFLKLSRVNNSMGLSFPSPGAVKYLPNLLNAWALLGRLSFLAIVLAQEWCIRKFTMEWNAILLSTKE</sequence>
<keyword evidence="1" id="KW-0732">Signal</keyword>
<keyword evidence="2" id="KW-0496">Mitochondrion</keyword>
<evidence type="ECO:0000256" key="1">
    <source>
        <dbReference type="SAM" id="SignalP"/>
    </source>
</evidence>
<evidence type="ECO:0000313" key="2">
    <source>
        <dbReference type="EMBL" id="CAA38830.1"/>
    </source>
</evidence>
<evidence type="ECO:0000313" key="3">
    <source>
        <dbReference type="Proteomes" id="UP000001197"/>
    </source>
</evidence>
<feature type="chain" id="PRO_5004163690" evidence="1">
    <location>
        <begin position="26"/>
        <end position="152"/>
    </location>
</feature>
<organism evidence="2 3">
    <name type="scientific">Podospora anserina (strain S / ATCC MYA-4624 / DSM 980 / FGSC 10383)</name>
    <name type="common">Pleurage anserina</name>
    <dbReference type="NCBI Taxonomy" id="515849"/>
    <lineage>
        <taxon>Eukaryota</taxon>
        <taxon>Fungi</taxon>
        <taxon>Dikarya</taxon>
        <taxon>Ascomycota</taxon>
        <taxon>Pezizomycotina</taxon>
        <taxon>Sordariomycetes</taxon>
        <taxon>Sordariomycetidae</taxon>
        <taxon>Sordariales</taxon>
        <taxon>Podosporaceae</taxon>
        <taxon>Podospora</taxon>
        <taxon>Podospora anserina</taxon>
    </lineage>
</organism>
<reference evidence="2 3" key="1">
    <citation type="journal article" date="1990" name="Curr. Genet.">
        <title>The complete DNA sequence of the mitochondrial genome of Podospora anserina.</title>
        <authorList>
            <person name="Cummings D.J."/>
            <person name="McNally K.L."/>
            <person name="Domenico J.M."/>
            <person name="Matsuura E.T."/>
        </authorList>
    </citation>
    <scope>NUCLEOTIDE SEQUENCE [LARGE SCALE GENOMIC DNA]</scope>
    <source>
        <strain evidence="3">s</strain>
    </source>
</reference>
<feature type="signal peptide" evidence="1">
    <location>
        <begin position="1"/>
        <end position="25"/>
    </location>
</feature>
<proteinExistence type="predicted"/>
<dbReference type="InParanoid" id="Q02661"/>